<evidence type="ECO:0000313" key="4">
    <source>
        <dbReference type="Proteomes" id="UP000010846"/>
    </source>
</evidence>
<dbReference type="HOGENOM" id="CLU_2379339_0_0_2"/>
<evidence type="ECO:0000256" key="1">
    <source>
        <dbReference type="SAM" id="MobiDB-lite"/>
    </source>
</evidence>
<evidence type="ECO:0000313" key="3">
    <source>
        <dbReference type="EMBL" id="AGB17087.1"/>
    </source>
</evidence>
<keyword evidence="4" id="KW-1185">Reference proteome</keyword>
<dbReference type="Pfam" id="PF19099">
    <property type="entry name" value="DUF5786"/>
    <property type="match status" value="1"/>
</dbReference>
<feature type="domain" description="DUF5786" evidence="2">
    <location>
        <begin position="37"/>
        <end position="89"/>
    </location>
</feature>
<dbReference type="AlphaFoldDB" id="L0IGH1"/>
<gene>
    <name evidence="3" type="ordered locus">Halru_2505</name>
</gene>
<dbReference type="eggNOG" id="arCOG03012">
    <property type="taxonomic scope" value="Archaea"/>
</dbReference>
<dbReference type="KEGG" id="hru:Halru_2505"/>
<accession>L0IGH1</accession>
<organism evidence="3 4">
    <name type="scientific">Halovivax ruber (strain DSM 18193 / JCM 13892 / XH-70)</name>
    <dbReference type="NCBI Taxonomy" id="797302"/>
    <lineage>
        <taxon>Archaea</taxon>
        <taxon>Methanobacteriati</taxon>
        <taxon>Methanobacteriota</taxon>
        <taxon>Stenosarchaea group</taxon>
        <taxon>Halobacteria</taxon>
        <taxon>Halobacteriales</taxon>
        <taxon>Natrialbaceae</taxon>
        <taxon>Halovivax</taxon>
    </lineage>
</organism>
<evidence type="ECO:0000259" key="2">
    <source>
        <dbReference type="Pfam" id="PF19099"/>
    </source>
</evidence>
<proteinExistence type="predicted"/>
<sequence length="94" mass="10220">MPSVTTPIAAVREILRHCAARTDAAKSVVGVVCFMGFGSYDESEQQQPEMSDEDEDAAVSVHENDHDGEMTVETGASTDDLIGQLQEMKETDEE</sequence>
<protein>
    <recommendedName>
        <fullName evidence="2">DUF5786 domain-containing protein</fullName>
    </recommendedName>
</protein>
<reference evidence="3" key="1">
    <citation type="submission" date="2011-09" db="EMBL/GenBank/DDBJ databases">
        <title>Complete sequence of Halovivax ruber XH-70.</title>
        <authorList>
            <consortium name="US DOE Joint Genome Institute"/>
            <person name="Lucas S."/>
            <person name="Han J."/>
            <person name="Lapidus A."/>
            <person name="Cheng J.-F."/>
            <person name="Goodwin L."/>
            <person name="Pitluck S."/>
            <person name="Peters L."/>
            <person name="Mikhailova N."/>
            <person name="Davenport K."/>
            <person name="Detter J.C."/>
            <person name="Han C."/>
            <person name="Tapia R."/>
            <person name="Land M."/>
            <person name="Hauser L."/>
            <person name="Kyrpides N."/>
            <person name="Ivanova N."/>
            <person name="Pagani I."/>
            <person name="Sproer C."/>
            <person name="Anderson I."/>
            <person name="Woyke T."/>
        </authorList>
    </citation>
    <scope>NUCLEOTIDE SEQUENCE</scope>
    <source>
        <strain evidence="3">XH-70</strain>
    </source>
</reference>
<feature type="region of interest" description="Disordered" evidence="1">
    <location>
        <begin position="41"/>
        <end position="79"/>
    </location>
</feature>
<dbReference type="EMBL" id="CP003050">
    <property type="protein sequence ID" value="AGB17087.1"/>
    <property type="molecule type" value="Genomic_DNA"/>
</dbReference>
<dbReference type="Proteomes" id="UP000010846">
    <property type="component" value="Chromosome"/>
</dbReference>
<name>L0IGH1_HALRX</name>
<dbReference type="InterPro" id="IPR043902">
    <property type="entry name" value="DUF5786"/>
</dbReference>